<protein>
    <submittedName>
        <fullName evidence="1">Uncharacterized protein</fullName>
    </submittedName>
</protein>
<dbReference type="AlphaFoldDB" id="A0A6C0BZR5"/>
<evidence type="ECO:0000313" key="1">
    <source>
        <dbReference type="EMBL" id="QHS97895.1"/>
    </source>
</evidence>
<sequence length="62" mass="7180">MQSETTGRGTAEHYHTSAFHLLSFGCTWRYLWYDVLPYAVGSIETKLMELRLKCFAKSNVYA</sequence>
<proteinExistence type="predicted"/>
<accession>A0A6C0BZR5</accession>
<name>A0A6C0BZR5_9ZZZZ</name>
<organism evidence="1">
    <name type="scientific">viral metagenome</name>
    <dbReference type="NCBI Taxonomy" id="1070528"/>
    <lineage>
        <taxon>unclassified sequences</taxon>
        <taxon>metagenomes</taxon>
        <taxon>organismal metagenomes</taxon>
    </lineage>
</organism>
<reference evidence="1" key="1">
    <citation type="journal article" date="2020" name="Nature">
        <title>Giant virus diversity and host interactions through global metagenomics.</title>
        <authorList>
            <person name="Schulz F."/>
            <person name="Roux S."/>
            <person name="Paez-Espino D."/>
            <person name="Jungbluth S."/>
            <person name="Walsh D.A."/>
            <person name="Denef V.J."/>
            <person name="McMahon K.D."/>
            <person name="Konstantinidis K.T."/>
            <person name="Eloe-Fadrosh E.A."/>
            <person name="Kyrpides N.C."/>
            <person name="Woyke T."/>
        </authorList>
    </citation>
    <scope>NUCLEOTIDE SEQUENCE</scope>
    <source>
        <strain evidence="1">GVMAG-M-3300020182-33</strain>
    </source>
</reference>
<dbReference type="EMBL" id="MN739307">
    <property type="protein sequence ID" value="QHS97895.1"/>
    <property type="molecule type" value="Genomic_DNA"/>
</dbReference>